<dbReference type="PANTHER" id="PTHR31760:SF0">
    <property type="entry name" value="S-ADENOSYL-L-METHIONINE-DEPENDENT METHYLTRANSFERASES SUPERFAMILY PROTEIN"/>
    <property type="match status" value="1"/>
</dbReference>
<organism evidence="7">
    <name type="scientific">Desulfitobacterium hafniense</name>
    <name type="common">Desulfitobacterium frappieri</name>
    <dbReference type="NCBI Taxonomy" id="49338"/>
    <lineage>
        <taxon>Bacteria</taxon>
        <taxon>Bacillati</taxon>
        <taxon>Bacillota</taxon>
        <taxon>Clostridia</taxon>
        <taxon>Eubacteriales</taxon>
        <taxon>Desulfitobacteriaceae</taxon>
        <taxon>Desulfitobacterium</taxon>
    </lineage>
</organism>
<dbReference type="Proteomes" id="UP000054623">
    <property type="component" value="Unassembled WGS sequence"/>
</dbReference>
<name>A0A098B8M6_DESHA</name>
<dbReference type="OrthoDB" id="9808773at2"/>
<dbReference type="GO" id="GO:0005829">
    <property type="term" value="C:cytosol"/>
    <property type="evidence" value="ECO:0007669"/>
    <property type="project" value="TreeGrafter"/>
</dbReference>
<comment type="subcellular location">
    <subcellularLocation>
        <location evidence="6">Cytoplasm</location>
    </subcellularLocation>
</comment>
<evidence type="ECO:0000313" key="7">
    <source>
        <dbReference type="EMBL" id="CDX05213.1"/>
    </source>
</evidence>
<keyword evidence="3 6" id="KW-0489">Methyltransferase</keyword>
<dbReference type="Pfam" id="PF02527">
    <property type="entry name" value="GidB"/>
    <property type="match status" value="1"/>
</dbReference>
<reference evidence="7" key="1">
    <citation type="submission" date="2014-07" db="EMBL/GenBank/DDBJ databases">
        <authorList>
            <person name="Hornung V.Bastian."/>
        </authorList>
    </citation>
    <scope>NUCLEOTIDE SEQUENCE</scope>
    <source>
        <strain evidence="7">PCE-S</strain>
    </source>
</reference>
<dbReference type="OMA" id="AGMPNKK"/>
<dbReference type="PANTHER" id="PTHR31760">
    <property type="entry name" value="S-ADENOSYL-L-METHIONINE-DEPENDENT METHYLTRANSFERASES SUPERFAMILY PROTEIN"/>
    <property type="match status" value="1"/>
</dbReference>
<proteinExistence type="inferred from homology"/>
<dbReference type="GO" id="GO:0070043">
    <property type="term" value="F:rRNA (guanine-N7-)-methyltransferase activity"/>
    <property type="evidence" value="ECO:0007669"/>
    <property type="project" value="UniProtKB-UniRule"/>
</dbReference>
<comment type="function">
    <text evidence="6">Specifically methylates the N7 position of a guanine in 16S rRNA.</text>
</comment>
<dbReference type="CDD" id="cd02440">
    <property type="entry name" value="AdoMet_MTases"/>
    <property type="match status" value="1"/>
</dbReference>
<evidence type="ECO:0000256" key="6">
    <source>
        <dbReference type="HAMAP-Rule" id="MF_00074"/>
    </source>
</evidence>
<dbReference type="InterPro" id="IPR003682">
    <property type="entry name" value="rRNA_ssu_MeTfrase_G"/>
</dbReference>
<dbReference type="SMR" id="A0A098B8M6"/>
<comment type="similarity">
    <text evidence="6">Belongs to the methyltransferase superfamily. RNA methyltransferase RsmG family.</text>
</comment>
<evidence type="ECO:0000313" key="8">
    <source>
        <dbReference type="EMBL" id="KTE93428.1"/>
    </source>
</evidence>
<evidence type="ECO:0000256" key="1">
    <source>
        <dbReference type="ARBA" id="ARBA00022490"/>
    </source>
</evidence>
<dbReference type="PATRIC" id="fig|49338.4.peg.5733"/>
<dbReference type="FunFam" id="3.40.50.150:FF:000041">
    <property type="entry name" value="Ribosomal RNA small subunit methyltransferase G"/>
    <property type="match status" value="1"/>
</dbReference>
<sequence>MLPEHQELLGRLTRQRLNIELSGDQIEKFSIYADRLVEWNEKVNLTSITEPEEIILKHFVDSLALLSLVQGKRLADIGTGAGFPGIPLKILLPEVEVYLVDSLAKRLDFLETVIKELKLTKVQTVHARAEDFARDPHYRETFDCVTSRAVARLPVLLEYAVPLLKKGGYFLAAKGSQAQEEVMESKKALTVLGAEIKDIKLFNLGAEAEHRAIILVEKTSSTPPAYPRKAGTPGKKPLV</sequence>
<dbReference type="SUPFAM" id="SSF53335">
    <property type="entry name" value="S-adenosyl-L-methionine-dependent methyltransferases"/>
    <property type="match status" value="1"/>
</dbReference>
<dbReference type="EMBL" id="LOCK01000001">
    <property type="protein sequence ID" value="KTE93428.1"/>
    <property type="molecule type" value="Genomic_DNA"/>
</dbReference>
<dbReference type="PIRSF" id="PIRSF003078">
    <property type="entry name" value="GidB"/>
    <property type="match status" value="1"/>
</dbReference>
<evidence type="ECO:0000313" key="9">
    <source>
        <dbReference type="Proteomes" id="UP000054623"/>
    </source>
</evidence>
<keyword evidence="5 6" id="KW-0949">S-adenosyl-L-methionine</keyword>
<dbReference type="RefSeq" id="WP_011462328.1">
    <property type="nucleotide sequence ID" value="NZ_JAYFNZ010000012.1"/>
</dbReference>
<dbReference type="InterPro" id="IPR029063">
    <property type="entry name" value="SAM-dependent_MTases_sf"/>
</dbReference>
<dbReference type="NCBIfam" id="TIGR00138">
    <property type="entry name" value="rsmG_gidB"/>
    <property type="match status" value="1"/>
</dbReference>
<protein>
    <recommendedName>
        <fullName evidence="6">Ribosomal RNA small subunit methyltransferase G</fullName>
        <ecNumber evidence="6">2.1.1.-</ecNumber>
    </recommendedName>
    <alternativeName>
        <fullName evidence="6">16S rRNA 7-methylguanosine methyltransferase</fullName>
        <shortName evidence="6">16S rRNA m7G methyltransferase</shortName>
    </alternativeName>
</protein>
<feature type="binding site" evidence="6">
    <location>
        <position position="83"/>
    </location>
    <ligand>
        <name>S-adenosyl-L-methionine</name>
        <dbReference type="ChEBI" id="CHEBI:59789"/>
    </ligand>
</feature>
<evidence type="ECO:0000256" key="2">
    <source>
        <dbReference type="ARBA" id="ARBA00022552"/>
    </source>
</evidence>
<feature type="binding site" evidence="6">
    <location>
        <begin position="129"/>
        <end position="130"/>
    </location>
    <ligand>
        <name>S-adenosyl-L-methionine</name>
        <dbReference type="ChEBI" id="CHEBI:59789"/>
    </ligand>
</feature>
<feature type="binding site" evidence="6">
    <location>
        <position position="148"/>
    </location>
    <ligand>
        <name>S-adenosyl-L-methionine</name>
        <dbReference type="ChEBI" id="CHEBI:59789"/>
    </ligand>
</feature>
<keyword evidence="1 6" id="KW-0963">Cytoplasm</keyword>
<comment type="caution">
    <text evidence="6">Lacks conserved residue(s) required for the propagation of feature annotation.</text>
</comment>
<keyword evidence="4 6" id="KW-0808">Transferase</keyword>
<dbReference type="HAMAP" id="MF_00074">
    <property type="entry name" value="16SrRNA_methyltr_G"/>
    <property type="match status" value="1"/>
</dbReference>
<evidence type="ECO:0000256" key="4">
    <source>
        <dbReference type="ARBA" id="ARBA00022679"/>
    </source>
</evidence>
<dbReference type="EC" id="2.1.1.-" evidence="6"/>
<reference evidence="8 9" key="2">
    <citation type="submission" date="2015-12" db="EMBL/GenBank/DDBJ databases">
        <title>Draft Genome Sequence of Desulfitobacterium hafniense Strain DH, a Sulfate-reducing Bacterium Isolated from Paddy Soils.</title>
        <authorList>
            <person name="Bao P."/>
            <person name="Zhang X."/>
            <person name="Li G."/>
        </authorList>
    </citation>
    <scope>NUCLEOTIDE SEQUENCE [LARGE SCALE GENOMIC DNA]</scope>
    <source>
        <strain evidence="8 9">DH</strain>
    </source>
</reference>
<evidence type="ECO:0000256" key="3">
    <source>
        <dbReference type="ARBA" id="ARBA00022603"/>
    </source>
</evidence>
<gene>
    <name evidence="6" type="primary">rsmG</name>
    <name evidence="8" type="ORF">AT727_00265</name>
    <name evidence="7" type="ORF">DPCES_5327</name>
</gene>
<keyword evidence="2 6" id="KW-0698">rRNA processing</keyword>
<feature type="binding site" evidence="6">
    <location>
        <position position="78"/>
    </location>
    <ligand>
        <name>S-adenosyl-L-methionine</name>
        <dbReference type="ChEBI" id="CHEBI:59789"/>
    </ligand>
</feature>
<dbReference type="AlphaFoldDB" id="A0A098B8M6"/>
<evidence type="ECO:0000256" key="5">
    <source>
        <dbReference type="ARBA" id="ARBA00022691"/>
    </source>
</evidence>
<dbReference type="EMBL" id="LK996017">
    <property type="protein sequence ID" value="CDX05213.1"/>
    <property type="molecule type" value="Genomic_DNA"/>
</dbReference>
<dbReference type="Gene3D" id="3.40.50.150">
    <property type="entry name" value="Vaccinia Virus protein VP39"/>
    <property type="match status" value="1"/>
</dbReference>
<accession>A0A098B8M6</accession>